<dbReference type="eggNOG" id="COG0683">
    <property type="taxonomic scope" value="Bacteria"/>
</dbReference>
<keyword evidence="3" id="KW-0029">Amino-acid transport</keyword>
<dbReference type="PANTHER" id="PTHR30483">
    <property type="entry name" value="LEUCINE-SPECIFIC-BINDING PROTEIN"/>
    <property type="match status" value="1"/>
</dbReference>
<keyword evidence="2" id="KW-0732">Signal</keyword>
<dbReference type="CDD" id="cd06345">
    <property type="entry name" value="PBP1_ABC_ligand_binding-like"/>
    <property type="match status" value="1"/>
</dbReference>
<keyword evidence="6" id="KW-1185">Reference proteome</keyword>
<dbReference type="InterPro" id="IPR028081">
    <property type="entry name" value="Leu-bd"/>
</dbReference>
<accession>M4Z9B2</accession>
<dbReference type="Gene3D" id="3.40.50.2300">
    <property type="match status" value="2"/>
</dbReference>
<dbReference type="PANTHER" id="PTHR30483:SF6">
    <property type="entry name" value="PERIPLASMIC BINDING PROTEIN OF ABC TRANSPORTER FOR NATURAL AMINO ACIDS"/>
    <property type="match status" value="1"/>
</dbReference>
<organism evidence="5 6">
    <name type="scientific">Bradyrhizobium oligotrophicum S58</name>
    <dbReference type="NCBI Taxonomy" id="1245469"/>
    <lineage>
        <taxon>Bacteria</taxon>
        <taxon>Pseudomonadati</taxon>
        <taxon>Pseudomonadota</taxon>
        <taxon>Alphaproteobacteria</taxon>
        <taxon>Hyphomicrobiales</taxon>
        <taxon>Nitrobacteraceae</taxon>
        <taxon>Bradyrhizobium</taxon>
    </lineage>
</organism>
<dbReference type="SUPFAM" id="SSF53822">
    <property type="entry name" value="Periplasmic binding protein-like I"/>
    <property type="match status" value="1"/>
</dbReference>
<dbReference type="PATRIC" id="fig|1245469.3.peg.3967"/>
<proteinExistence type="inferred from homology"/>
<protein>
    <submittedName>
        <fullName evidence="5">Branched-chain amino acid ABC transporter substrate-binding protein</fullName>
    </submittedName>
</protein>
<dbReference type="Proteomes" id="UP000011841">
    <property type="component" value="Chromosome"/>
</dbReference>
<sequence length="433" mass="46609">MLTGMWETKVEPARQRHKDSGGFMISLKSILLASCAAVLVSSAAWAADPIRIGVIAEAQAVAGSSIAPAAQLAAEEINAKGGVDGRKIEIVVYDNHSSSAESVRAFQRAVSEDKVNAVIASYISEVVLALEPWAGRLKTLMITPGAASDVITQNIAKNYDQLKYTFHGYLTSTSLAGLVCDAAKDLLVEPYKMKTAVIMSEDAAWTTPLDAGYEKCLPEIGLKVVDHIRMSPDTTDFTPIFNKIEALKPDVMITGISHVGTQPTVQWKSQQVPIPMFGISSQATNSTFWKDTNGAVEGVFYNAVSGPGVAVTPKTLPFVEAYQKKFGNFPSYAGYTSYDDVYMIADAIHRAGGTDPDKMVDAMEATDYVGTIGRIAFKPKSDPNPHALRTGKGYITGLMLQWQSGKQVNVWPKELAAGTTSWPSFIKLKAASN</sequence>
<dbReference type="Pfam" id="PF13458">
    <property type="entry name" value="Peripla_BP_6"/>
    <property type="match status" value="1"/>
</dbReference>
<dbReference type="KEGG" id="aol:S58_38870"/>
<evidence type="ECO:0000313" key="6">
    <source>
        <dbReference type="Proteomes" id="UP000011841"/>
    </source>
</evidence>
<evidence type="ECO:0000256" key="3">
    <source>
        <dbReference type="ARBA" id="ARBA00022970"/>
    </source>
</evidence>
<comment type="similarity">
    <text evidence="1">Belongs to the leucine-binding protein family.</text>
</comment>
<dbReference type="InterPro" id="IPR028082">
    <property type="entry name" value="Peripla_BP_I"/>
</dbReference>
<dbReference type="GO" id="GO:0006865">
    <property type="term" value="P:amino acid transport"/>
    <property type="evidence" value="ECO:0007669"/>
    <property type="project" value="UniProtKB-KW"/>
</dbReference>
<dbReference type="EMBL" id="AP012603">
    <property type="protein sequence ID" value="BAM89876.1"/>
    <property type="molecule type" value="Genomic_DNA"/>
</dbReference>
<name>M4Z9B2_9BRAD</name>
<evidence type="ECO:0000259" key="4">
    <source>
        <dbReference type="Pfam" id="PF13458"/>
    </source>
</evidence>
<evidence type="ECO:0000256" key="2">
    <source>
        <dbReference type="ARBA" id="ARBA00022729"/>
    </source>
</evidence>
<evidence type="ECO:0000256" key="1">
    <source>
        <dbReference type="ARBA" id="ARBA00010062"/>
    </source>
</evidence>
<dbReference type="AlphaFoldDB" id="M4Z9B2"/>
<gene>
    <name evidence="5" type="ORF">S58_38870</name>
</gene>
<dbReference type="InterPro" id="IPR051010">
    <property type="entry name" value="BCAA_transport"/>
</dbReference>
<feature type="domain" description="Leucine-binding protein" evidence="4">
    <location>
        <begin position="49"/>
        <end position="385"/>
    </location>
</feature>
<dbReference type="HOGENOM" id="CLU_027128_4_2_5"/>
<reference evidence="5 6" key="1">
    <citation type="journal article" date="2013" name="Appl. Environ. Microbiol.">
        <title>Genome analysis suggests that the soil oligotrophic bacterium Agromonas oligotrophica (Bradyrhizobium oligotrophicum) is a nitrogen-fixing symbiont of Aeschynomene indica.</title>
        <authorList>
            <person name="Okubo T."/>
            <person name="Fukushima S."/>
            <person name="Itakura M."/>
            <person name="Oshima K."/>
            <person name="Longtonglang A."/>
            <person name="Teaumroong N."/>
            <person name="Mitsui H."/>
            <person name="Hattori M."/>
            <person name="Hattori R."/>
            <person name="Hattori T."/>
            <person name="Minamisawa K."/>
        </authorList>
    </citation>
    <scope>NUCLEOTIDE SEQUENCE [LARGE SCALE GENOMIC DNA]</scope>
    <source>
        <strain evidence="5 6">S58</strain>
    </source>
</reference>
<keyword evidence="3" id="KW-0813">Transport</keyword>
<dbReference type="STRING" id="1245469.S58_38870"/>
<evidence type="ECO:0000313" key="5">
    <source>
        <dbReference type="EMBL" id="BAM89876.1"/>
    </source>
</evidence>